<accession>A0AAU8JIG7</accession>
<dbReference type="PRINTS" id="PR00364">
    <property type="entry name" value="DISEASERSIST"/>
</dbReference>
<sequence length="464" mass="53239">MNFKEMLKLADDLVFAKTGQHLDDLQKAVLRGTIQGETYQEIADESHCSESHVRNVGSELWQILSEMLGEDIHKSNLRSTMERLQISIFSDNSLRDSIKICSINFGRETLPFSDIPKSENNLKNPEATSTETLHQDLSEMPDLRICYDRIDELKTLKQWVIQENCRLVTIEGMSGIGKTTLATELIREIKDEFDYVVWRSLEKCPTFAQLETSLIAFFSQRSEIQLGKKNPQPLSLIKYLQKHRCLVVFDDVQYLFSPGKSAGEYKPETQDYATFLKQIEELSHQSCFLLIGWEQPRQVPQHNSDFHPIHSLKLRGLNYNAALKIFKDRGIASSEMSRSLISLYQGNPLWLKILANLMQDLELSPRELFLENTILLTEDLADNLAPQFKRLSKMEIEVISRLAKEEKPVTLAMLLEANHISASELLNALQSLTRRCLIEKTEKSYVLPPLLRHYAIAFMATDSD</sequence>
<dbReference type="Pfam" id="PF26355">
    <property type="entry name" value="HTH_VMAP-M9"/>
    <property type="match status" value="1"/>
</dbReference>
<proteinExistence type="predicted"/>
<dbReference type="GO" id="GO:0043531">
    <property type="term" value="F:ADP binding"/>
    <property type="evidence" value="ECO:0007669"/>
    <property type="project" value="InterPro"/>
</dbReference>
<protein>
    <submittedName>
        <fullName evidence="3">NB-ARC domain-containing protein</fullName>
    </submittedName>
</protein>
<dbReference type="RefSeq" id="WP_354635846.1">
    <property type="nucleotide sequence ID" value="NZ_CP159837.1"/>
</dbReference>
<dbReference type="EMBL" id="CP159837">
    <property type="protein sequence ID" value="XCM38521.1"/>
    <property type="molecule type" value="Genomic_DNA"/>
</dbReference>
<evidence type="ECO:0000259" key="1">
    <source>
        <dbReference type="Pfam" id="PF00931"/>
    </source>
</evidence>
<dbReference type="SUPFAM" id="SSF52540">
    <property type="entry name" value="P-loop containing nucleoside triphosphate hydrolases"/>
    <property type="match status" value="1"/>
</dbReference>
<dbReference type="InterPro" id="IPR058651">
    <property type="entry name" value="HTH_VMAP-M9"/>
</dbReference>
<evidence type="ECO:0000313" key="3">
    <source>
        <dbReference type="EMBL" id="XCM38521.1"/>
    </source>
</evidence>
<name>A0AAU8JIG7_9CYAN</name>
<reference evidence="3" key="1">
    <citation type="submission" date="2024-07" db="EMBL/GenBank/DDBJ databases">
        <authorList>
            <person name="Kim Y.J."/>
            <person name="Jeong J.Y."/>
        </authorList>
    </citation>
    <scope>NUCLEOTIDE SEQUENCE</scope>
    <source>
        <strain evidence="3">GIHE-MW2</strain>
    </source>
</reference>
<gene>
    <name evidence="3" type="ORF">ABWT76_001374</name>
</gene>
<dbReference type="InterPro" id="IPR002182">
    <property type="entry name" value="NB-ARC"/>
</dbReference>
<feature type="domain" description="vWA-MoxR associated protein N-terminal HTH" evidence="2">
    <location>
        <begin position="1"/>
        <end position="84"/>
    </location>
</feature>
<dbReference type="Gene3D" id="3.40.50.300">
    <property type="entry name" value="P-loop containing nucleotide triphosphate hydrolases"/>
    <property type="match status" value="1"/>
</dbReference>
<dbReference type="Pfam" id="PF00931">
    <property type="entry name" value="NB-ARC"/>
    <property type="match status" value="1"/>
</dbReference>
<organism evidence="3">
    <name type="scientific">Planktothricoides raciborskii GIHE-MW2</name>
    <dbReference type="NCBI Taxonomy" id="2792601"/>
    <lineage>
        <taxon>Bacteria</taxon>
        <taxon>Bacillati</taxon>
        <taxon>Cyanobacteriota</taxon>
        <taxon>Cyanophyceae</taxon>
        <taxon>Oscillatoriophycideae</taxon>
        <taxon>Oscillatoriales</taxon>
        <taxon>Oscillatoriaceae</taxon>
        <taxon>Planktothricoides</taxon>
    </lineage>
</organism>
<dbReference type="AlphaFoldDB" id="A0AAU8JIG7"/>
<dbReference type="InterPro" id="IPR027417">
    <property type="entry name" value="P-loop_NTPase"/>
</dbReference>
<feature type="domain" description="NB-ARC" evidence="1">
    <location>
        <begin position="152"/>
        <end position="252"/>
    </location>
</feature>
<evidence type="ECO:0000259" key="2">
    <source>
        <dbReference type="Pfam" id="PF26355"/>
    </source>
</evidence>